<dbReference type="Pfam" id="PF02383">
    <property type="entry name" value="Syja_N"/>
    <property type="match status" value="1"/>
</dbReference>
<organism evidence="4 5">
    <name type="scientific">Russula ochroleuca</name>
    <dbReference type="NCBI Taxonomy" id="152965"/>
    <lineage>
        <taxon>Eukaryota</taxon>
        <taxon>Fungi</taxon>
        <taxon>Dikarya</taxon>
        <taxon>Basidiomycota</taxon>
        <taxon>Agaricomycotina</taxon>
        <taxon>Agaricomycetes</taxon>
        <taxon>Russulales</taxon>
        <taxon>Russulaceae</taxon>
        <taxon>Russula</taxon>
    </lineage>
</organism>
<protein>
    <submittedName>
        <fullName evidence="4">SacI homology domain-containing protein</fullName>
    </submittedName>
</protein>
<dbReference type="OrthoDB" id="405996at2759"/>
<proteinExistence type="predicted"/>
<feature type="transmembrane region" description="Helical" evidence="2">
    <location>
        <begin position="558"/>
        <end position="577"/>
    </location>
</feature>
<gene>
    <name evidence="4" type="ORF">DFH94DRAFT_422324</name>
</gene>
<dbReference type="Proteomes" id="UP000759537">
    <property type="component" value="Unassembled WGS sequence"/>
</dbReference>
<keyword evidence="2" id="KW-0812">Transmembrane</keyword>
<reference evidence="4" key="1">
    <citation type="submission" date="2019-10" db="EMBL/GenBank/DDBJ databases">
        <authorList>
            <consortium name="DOE Joint Genome Institute"/>
            <person name="Kuo A."/>
            <person name="Miyauchi S."/>
            <person name="Kiss E."/>
            <person name="Drula E."/>
            <person name="Kohler A."/>
            <person name="Sanchez-Garcia M."/>
            <person name="Andreopoulos B."/>
            <person name="Barry K.W."/>
            <person name="Bonito G."/>
            <person name="Buee M."/>
            <person name="Carver A."/>
            <person name="Chen C."/>
            <person name="Cichocki N."/>
            <person name="Clum A."/>
            <person name="Culley D."/>
            <person name="Crous P.W."/>
            <person name="Fauchery L."/>
            <person name="Girlanda M."/>
            <person name="Hayes R."/>
            <person name="Keri Z."/>
            <person name="LaButti K."/>
            <person name="Lipzen A."/>
            <person name="Lombard V."/>
            <person name="Magnuson J."/>
            <person name="Maillard F."/>
            <person name="Morin E."/>
            <person name="Murat C."/>
            <person name="Nolan M."/>
            <person name="Ohm R."/>
            <person name="Pangilinan J."/>
            <person name="Pereira M."/>
            <person name="Perotto S."/>
            <person name="Peter M."/>
            <person name="Riley R."/>
            <person name="Sitrit Y."/>
            <person name="Stielow B."/>
            <person name="Szollosi G."/>
            <person name="Zifcakova L."/>
            <person name="Stursova M."/>
            <person name="Spatafora J.W."/>
            <person name="Tedersoo L."/>
            <person name="Vaario L.-M."/>
            <person name="Yamada A."/>
            <person name="Yan M."/>
            <person name="Wang P."/>
            <person name="Xu J."/>
            <person name="Bruns T."/>
            <person name="Baldrian P."/>
            <person name="Vilgalys R."/>
            <person name="Henrissat B."/>
            <person name="Grigoriev I.V."/>
            <person name="Hibbett D."/>
            <person name="Nagy L.G."/>
            <person name="Martin F.M."/>
        </authorList>
    </citation>
    <scope>NUCLEOTIDE SEQUENCE</scope>
    <source>
        <strain evidence="4">Prilba</strain>
    </source>
</reference>
<evidence type="ECO:0000256" key="2">
    <source>
        <dbReference type="SAM" id="Phobius"/>
    </source>
</evidence>
<evidence type="ECO:0000313" key="4">
    <source>
        <dbReference type="EMBL" id="KAF8482142.1"/>
    </source>
</evidence>
<evidence type="ECO:0000259" key="3">
    <source>
        <dbReference type="PROSITE" id="PS50275"/>
    </source>
</evidence>
<reference evidence="4" key="2">
    <citation type="journal article" date="2020" name="Nat. Commun.">
        <title>Large-scale genome sequencing of mycorrhizal fungi provides insights into the early evolution of symbiotic traits.</title>
        <authorList>
            <person name="Miyauchi S."/>
            <person name="Kiss E."/>
            <person name="Kuo A."/>
            <person name="Drula E."/>
            <person name="Kohler A."/>
            <person name="Sanchez-Garcia M."/>
            <person name="Morin E."/>
            <person name="Andreopoulos B."/>
            <person name="Barry K.W."/>
            <person name="Bonito G."/>
            <person name="Buee M."/>
            <person name="Carver A."/>
            <person name="Chen C."/>
            <person name="Cichocki N."/>
            <person name="Clum A."/>
            <person name="Culley D."/>
            <person name="Crous P.W."/>
            <person name="Fauchery L."/>
            <person name="Girlanda M."/>
            <person name="Hayes R.D."/>
            <person name="Keri Z."/>
            <person name="LaButti K."/>
            <person name="Lipzen A."/>
            <person name="Lombard V."/>
            <person name="Magnuson J."/>
            <person name="Maillard F."/>
            <person name="Murat C."/>
            <person name="Nolan M."/>
            <person name="Ohm R.A."/>
            <person name="Pangilinan J."/>
            <person name="Pereira M.F."/>
            <person name="Perotto S."/>
            <person name="Peter M."/>
            <person name="Pfister S."/>
            <person name="Riley R."/>
            <person name="Sitrit Y."/>
            <person name="Stielow J.B."/>
            <person name="Szollosi G."/>
            <person name="Zifcakova L."/>
            <person name="Stursova M."/>
            <person name="Spatafora J.W."/>
            <person name="Tedersoo L."/>
            <person name="Vaario L.M."/>
            <person name="Yamada A."/>
            <person name="Yan M."/>
            <person name="Wang P."/>
            <person name="Xu J."/>
            <person name="Bruns T."/>
            <person name="Baldrian P."/>
            <person name="Vilgalys R."/>
            <person name="Dunand C."/>
            <person name="Henrissat B."/>
            <person name="Grigoriev I.V."/>
            <person name="Hibbett D."/>
            <person name="Nagy L.G."/>
            <person name="Martin F.M."/>
        </authorList>
    </citation>
    <scope>NUCLEOTIDE SEQUENCE</scope>
    <source>
        <strain evidence="4">Prilba</strain>
    </source>
</reference>
<keyword evidence="2" id="KW-1133">Transmembrane helix</keyword>
<feature type="region of interest" description="Disordered" evidence="1">
    <location>
        <begin position="1"/>
        <end position="26"/>
    </location>
</feature>
<dbReference type="InterPro" id="IPR002013">
    <property type="entry name" value="SAC_dom"/>
</dbReference>
<dbReference type="AlphaFoldDB" id="A0A9P5MZ16"/>
<feature type="transmembrane region" description="Helical" evidence="2">
    <location>
        <begin position="584"/>
        <end position="607"/>
    </location>
</feature>
<feature type="compositionally biased region" description="Polar residues" evidence="1">
    <location>
        <begin position="10"/>
        <end position="19"/>
    </location>
</feature>
<dbReference type="PANTHER" id="PTHR45662">
    <property type="entry name" value="PHOSPHATIDYLINOSITIDE PHOSPHATASE SAC1"/>
    <property type="match status" value="1"/>
</dbReference>
<comment type="caution">
    <text evidence="4">The sequence shown here is derived from an EMBL/GenBank/DDBJ whole genome shotgun (WGS) entry which is preliminary data.</text>
</comment>
<accession>A0A9P5MZ16</accession>
<evidence type="ECO:0000313" key="5">
    <source>
        <dbReference type="Proteomes" id="UP000759537"/>
    </source>
</evidence>
<sequence>MMSLHERLNLSVNSSQRSSRLNEPRRYTDGDDSYIFAPAEPADARPLVVHRHSGDIVLDPPNSAIPSSAKRYKKTVYGIYGLISLTQSEYLIIITGRELRGQLLGHPIYRAVDFDILPLDPGISASKPSHPVETHLLALVRTHLNSGQFLYCYEFDVTRRLQAQYVAREKDEGKPMWETADDRFFWNKFLQSRFMDISISDLNNDMSAYILPVINGSFDTRTVMANGRKLQLYLISRRSRFRAGTRYFRRGIDHDGHVANFNETEQIATVPSQADLNKAATTLSFVQIRGSIPVFWAEINTLRYKPDLQIMDLQDSVDVTRRHLQEQISLYGDQSLVNLVDQKGYEKPIKEAYERYVAKANIHQIKYQYFDFHNECKHMRWDRISLLIDSLADDLLRDGYFHLDSEIQDPVKWQLGVVRTNCMDNLDRTNVAQAAVARWILNLQLKAAGILAENDGVDQQKEIDVALREMWSEHADLISKAYAGTGALKTDFTRTGKRTHQGAFDDLKKSVLRYLKNNHFDGARQDAYDLMTGAWIPRKGPSSALFLIIDTRPLVLRAVPYILSFSLFMILAGLTLPRSSDYSLIYYFTLWFTLVLLSTVFMIIHGLDYVAWPRLLPLTETIHYNGPGFRSGYHGTGFGLDFDKLRSGANAQWVTRGIRRSDIQMEEIELGAKRHVD</sequence>
<keyword evidence="5" id="KW-1185">Reference proteome</keyword>
<dbReference type="GO" id="GO:0043812">
    <property type="term" value="F:phosphatidylinositol-4-phosphate phosphatase activity"/>
    <property type="evidence" value="ECO:0007669"/>
    <property type="project" value="TreeGrafter"/>
</dbReference>
<feature type="domain" description="SAC" evidence="3">
    <location>
        <begin position="140"/>
        <end position="484"/>
    </location>
</feature>
<keyword evidence="2" id="KW-0472">Membrane</keyword>
<evidence type="ECO:0000256" key="1">
    <source>
        <dbReference type="SAM" id="MobiDB-lite"/>
    </source>
</evidence>
<dbReference type="EMBL" id="WHVB01000006">
    <property type="protein sequence ID" value="KAF8482142.1"/>
    <property type="molecule type" value="Genomic_DNA"/>
</dbReference>
<dbReference type="PROSITE" id="PS50275">
    <property type="entry name" value="SAC"/>
    <property type="match status" value="1"/>
</dbReference>
<dbReference type="GO" id="GO:0005783">
    <property type="term" value="C:endoplasmic reticulum"/>
    <property type="evidence" value="ECO:0007669"/>
    <property type="project" value="TreeGrafter"/>
</dbReference>
<dbReference type="GO" id="GO:0046856">
    <property type="term" value="P:phosphatidylinositol dephosphorylation"/>
    <property type="evidence" value="ECO:0007669"/>
    <property type="project" value="TreeGrafter"/>
</dbReference>
<name>A0A9P5MZ16_9AGAM</name>
<dbReference type="PANTHER" id="PTHR45662:SF2">
    <property type="entry name" value="PHOSPHATIDYLINOSITOL-3-PHOSPHATASE SAC1"/>
    <property type="match status" value="1"/>
</dbReference>